<dbReference type="Pfam" id="PF05050">
    <property type="entry name" value="Methyltransf_21"/>
    <property type="match status" value="1"/>
</dbReference>
<gene>
    <name evidence="2" type="ORF">HBE96_01940</name>
</gene>
<reference evidence="2 3" key="2">
    <citation type="submission" date="2020-06" db="EMBL/GenBank/DDBJ databases">
        <title>Complete Genome Sequence of Clostridium muelleri sp. nov. P21T, an Acid-Alcohol Producing Acetogen Isolated from Old Hay.</title>
        <authorList>
            <person name="Duncan K.E."/>
            <person name="Tanner R.S."/>
        </authorList>
    </citation>
    <scope>NUCLEOTIDE SEQUENCE [LARGE SCALE GENOMIC DNA]</scope>
    <source>
        <strain evidence="2 3">P21</strain>
    </source>
</reference>
<dbReference type="InterPro" id="IPR006342">
    <property type="entry name" value="FkbM_mtfrase"/>
</dbReference>
<dbReference type="GO" id="GO:0008168">
    <property type="term" value="F:methyltransferase activity"/>
    <property type="evidence" value="ECO:0007669"/>
    <property type="project" value="UniProtKB-KW"/>
</dbReference>
<dbReference type="RefSeq" id="WP_169296085.1">
    <property type="nucleotide sequence ID" value="NZ_JABBNI010000004.1"/>
</dbReference>
<organism evidence="2 3">
    <name type="scientific">Clostridium muellerianum</name>
    <dbReference type="NCBI Taxonomy" id="2716538"/>
    <lineage>
        <taxon>Bacteria</taxon>
        <taxon>Bacillati</taxon>
        <taxon>Bacillota</taxon>
        <taxon>Clostridia</taxon>
        <taxon>Eubacteriales</taxon>
        <taxon>Clostridiaceae</taxon>
        <taxon>Clostridium</taxon>
    </lineage>
</organism>
<dbReference type="NCBIfam" id="TIGR01444">
    <property type="entry name" value="fkbM_fam"/>
    <property type="match status" value="1"/>
</dbReference>
<keyword evidence="3" id="KW-1185">Reference proteome</keyword>
<feature type="domain" description="Methyltransferase FkbM" evidence="1">
    <location>
        <begin position="188"/>
        <end position="322"/>
    </location>
</feature>
<dbReference type="EMBL" id="JABBNI010000004">
    <property type="protein sequence ID" value="NMM61482.1"/>
    <property type="molecule type" value="Genomic_DNA"/>
</dbReference>
<dbReference type="Gene3D" id="3.40.50.720">
    <property type="entry name" value="NAD(P)-binding Rossmann-like Domain"/>
    <property type="match status" value="1"/>
</dbReference>
<dbReference type="Gene3D" id="3.40.50.150">
    <property type="entry name" value="Vaccinia Virus protein VP39"/>
    <property type="match status" value="1"/>
</dbReference>
<comment type="caution">
    <text evidence="2">The sequence shown here is derived from an EMBL/GenBank/DDBJ whole genome shotgun (WGS) entry which is preliminary data.</text>
</comment>
<sequence length="362" mass="42061">MIKFLSSLYNSKKIYDINNLSKRKVVFFGASKCGTEILERFEAINIKPDYFCDNDEKKWGKQFNSIEVISLDQLVSLGKDVNIVITSLYVKEITVQLRKLGFQNIMSFNDQTTTFIQSYCTEYIFNNIDKIKSVLDILNDDISKETFMAIINHRLTYDFGILNNTVNEEEEYFPDDLLKLNDNEVFIDAGAYIGDTISEFIYKVDNKFKKIYAFEPDKKSYDQMVNFIKTKKIESKVICKEGGLHSENKVIQFDECNTVRSKIDNKGLKSIKVYNLDEFKFDNDDIPTIIKMDIEGSEMDALLGAKKIITQYKPKMAICIYHKADDLWNIPLYIKSLCSDYKIYIRHYSSISLAETICYVTI</sequence>
<name>A0A7Y0EE71_9CLOT</name>
<evidence type="ECO:0000259" key="1">
    <source>
        <dbReference type="Pfam" id="PF05050"/>
    </source>
</evidence>
<reference evidence="2 3" key="1">
    <citation type="submission" date="2020-04" db="EMBL/GenBank/DDBJ databases">
        <authorList>
            <person name="Doyle D.A."/>
        </authorList>
    </citation>
    <scope>NUCLEOTIDE SEQUENCE [LARGE SCALE GENOMIC DNA]</scope>
    <source>
        <strain evidence="2 3">P21</strain>
    </source>
</reference>
<dbReference type="AlphaFoldDB" id="A0A7Y0EE71"/>
<dbReference type="Proteomes" id="UP000537131">
    <property type="component" value="Unassembled WGS sequence"/>
</dbReference>
<dbReference type="InterPro" id="IPR029063">
    <property type="entry name" value="SAM-dependent_MTases_sf"/>
</dbReference>
<evidence type="ECO:0000313" key="2">
    <source>
        <dbReference type="EMBL" id="NMM61482.1"/>
    </source>
</evidence>
<proteinExistence type="predicted"/>
<accession>A0A7Y0EE71</accession>
<dbReference type="GO" id="GO:0032259">
    <property type="term" value="P:methylation"/>
    <property type="evidence" value="ECO:0007669"/>
    <property type="project" value="UniProtKB-KW"/>
</dbReference>
<dbReference type="SUPFAM" id="SSF53335">
    <property type="entry name" value="S-adenosyl-L-methionine-dependent methyltransferases"/>
    <property type="match status" value="1"/>
</dbReference>
<protein>
    <submittedName>
        <fullName evidence="2">FkbM family methyltransferase</fullName>
    </submittedName>
</protein>
<keyword evidence="2" id="KW-0489">Methyltransferase</keyword>
<keyword evidence="2" id="KW-0808">Transferase</keyword>
<evidence type="ECO:0000313" key="3">
    <source>
        <dbReference type="Proteomes" id="UP000537131"/>
    </source>
</evidence>